<name>A0A9E6RBP7_9HYPH</name>
<proteinExistence type="predicted"/>
<dbReference type="GO" id="GO:0005509">
    <property type="term" value="F:calcium ion binding"/>
    <property type="evidence" value="ECO:0007669"/>
    <property type="project" value="InterPro"/>
</dbReference>
<dbReference type="PRINTS" id="PR00313">
    <property type="entry name" value="CABNDNGRPT"/>
</dbReference>
<dbReference type="Gene3D" id="2.150.10.10">
    <property type="entry name" value="Serralysin-like metalloprotease, C-terminal"/>
    <property type="match status" value="1"/>
</dbReference>
<evidence type="ECO:0000313" key="3">
    <source>
        <dbReference type="Proteomes" id="UP000825701"/>
    </source>
</evidence>
<gene>
    <name evidence="2" type="ORF">K6K41_07175</name>
</gene>
<dbReference type="AlphaFoldDB" id="A0A9E6RBP7"/>
<evidence type="ECO:0000313" key="2">
    <source>
        <dbReference type="EMBL" id="QZO01287.1"/>
    </source>
</evidence>
<feature type="region of interest" description="Disordered" evidence="1">
    <location>
        <begin position="121"/>
        <end position="141"/>
    </location>
</feature>
<dbReference type="InterPro" id="IPR001343">
    <property type="entry name" value="Hemolysn_Ca-bd"/>
</dbReference>
<dbReference type="PROSITE" id="PS00330">
    <property type="entry name" value="HEMOLYSIN_CALCIUM"/>
    <property type="match status" value="2"/>
</dbReference>
<dbReference type="EMBL" id="CP081869">
    <property type="protein sequence ID" value="QZO01287.1"/>
    <property type="molecule type" value="Genomic_DNA"/>
</dbReference>
<accession>A0A9E6RBP7</accession>
<evidence type="ECO:0008006" key="4">
    <source>
        <dbReference type="Google" id="ProtNLM"/>
    </source>
</evidence>
<dbReference type="Proteomes" id="UP000825701">
    <property type="component" value="Chromosome"/>
</dbReference>
<evidence type="ECO:0000256" key="1">
    <source>
        <dbReference type="SAM" id="MobiDB-lite"/>
    </source>
</evidence>
<dbReference type="RefSeq" id="WP_261404533.1">
    <property type="nucleotide sequence ID" value="NZ_CP081869.1"/>
</dbReference>
<dbReference type="Pfam" id="PF00353">
    <property type="entry name" value="HemolysinCabind"/>
    <property type="match status" value="2"/>
</dbReference>
<keyword evidence="3" id="KW-1185">Reference proteome</keyword>
<protein>
    <recommendedName>
        <fullName evidence="4">Hemolysin type calcium-binding protein</fullName>
    </recommendedName>
</protein>
<organism evidence="2 3">
    <name type="scientific">Chenggangzhangella methanolivorans</name>
    <dbReference type="NCBI Taxonomy" id="1437009"/>
    <lineage>
        <taxon>Bacteria</taxon>
        <taxon>Pseudomonadati</taxon>
        <taxon>Pseudomonadota</taxon>
        <taxon>Alphaproteobacteria</taxon>
        <taxon>Hyphomicrobiales</taxon>
        <taxon>Methylopilaceae</taxon>
        <taxon>Chenggangzhangella</taxon>
    </lineage>
</organism>
<dbReference type="InterPro" id="IPR011049">
    <property type="entry name" value="Serralysin-like_metalloprot_C"/>
</dbReference>
<dbReference type="InterPro" id="IPR018511">
    <property type="entry name" value="Hemolysin-typ_Ca-bd_CS"/>
</dbReference>
<dbReference type="KEGG" id="cmet:K6K41_07175"/>
<reference evidence="2" key="1">
    <citation type="submission" date="2021-08" db="EMBL/GenBank/DDBJ databases">
        <authorList>
            <person name="Zhang H."/>
            <person name="Xu M."/>
            <person name="Yu Z."/>
            <person name="Yang L."/>
            <person name="Cai Y."/>
        </authorList>
    </citation>
    <scope>NUCLEOTIDE SEQUENCE</scope>
    <source>
        <strain evidence="2">CHL1</strain>
    </source>
</reference>
<dbReference type="SUPFAM" id="SSF51120">
    <property type="entry name" value="beta-Roll"/>
    <property type="match status" value="1"/>
</dbReference>
<sequence>MSEYTSADDMMFFFAAEENEGAKDLSTERLGWLHDDAAPASGWTYDHLYVGDSGSSGTMGTEGRDLMYGKGGEDHLASISGADKLYGGGGGDVLSGGDGADTLVGLWRRLPVGRTWSRQVDRRSRATSSHFRRRSGRTRAGQAEAVATRSRTFIAAKTG</sequence>